<evidence type="ECO:0000259" key="1">
    <source>
        <dbReference type="Pfam" id="PF03235"/>
    </source>
</evidence>
<protein>
    <submittedName>
        <fullName evidence="2">DUF262 domain-containing protein</fullName>
    </submittedName>
</protein>
<dbReference type="Proteomes" id="UP001169719">
    <property type="component" value="Unassembled WGS sequence"/>
</dbReference>
<accession>A0ABT7Y7D4</accession>
<dbReference type="PANTHER" id="PTHR39639">
    <property type="entry name" value="CHROMOSOME 16, WHOLE GENOME SHOTGUN SEQUENCE"/>
    <property type="match status" value="1"/>
</dbReference>
<dbReference type="EMBL" id="JAUEOZ010000003">
    <property type="protein sequence ID" value="MDN2483860.1"/>
    <property type="molecule type" value="Genomic_DNA"/>
</dbReference>
<feature type="domain" description="GmrSD restriction endonucleases N-terminal" evidence="1">
    <location>
        <begin position="43"/>
        <end position="125"/>
    </location>
</feature>
<name>A0ABT7Y7D4_9VIBR</name>
<dbReference type="Pfam" id="PF03235">
    <property type="entry name" value="GmrSD_N"/>
    <property type="match status" value="1"/>
</dbReference>
<reference evidence="2" key="1">
    <citation type="submission" date="2024-05" db="EMBL/GenBank/DDBJ databases">
        <title>Genome Sequences of Four Agar- Degrading Marine Bacteria.</title>
        <authorList>
            <person name="Phillips E.K."/>
            <person name="Shaffer J.C."/>
            <person name="Henson M.W."/>
            <person name="Temperton B."/>
            <person name="Thrash C.J."/>
            <person name="Martin M.O."/>
        </authorList>
    </citation>
    <scope>NUCLEOTIDE SEQUENCE</scope>
    <source>
        <strain evidence="2">EKP203</strain>
    </source>
</reference>
<sequence>MTRLPKPIIEFRSGSLPIELLICGGKNVSDYPWADRFVGDWPLPKWQRGLVWNTKQKQAFIESVYIGYDLGSVMINSLDWPDGQQFATPMSEIIIDGQQRISALIGFVKNDFPVNGLYWRDLTRIEQRVLREREIGIKKVACFDEDKLRIVYNHLNYSGVRHEMSEMA</sequence>
<dbReference type="PANTHER" id="PTHR39639:SF1">
    <property type="entry name" value="DUF262 DOMAIN-CONTAINING PROTEIN"/>
    <property type="match status" value="1"/>
</dbReference>
<evidence type="ECO:0000313" key="3">
    <source>
        <dbReference type="Proteomes" id="UP001169719"/>
    </source>
</evidence>
<gene>
    <name evidence="2" type="ORF">QWJ08_21130</name>
</gene>
<proteinExistence type="predicted"/>
<keyword evidence="3" id="KW-1185">Reference proteome</keyword>
<evidence type="ECO:0000313" key="2">
    <source>
        <dbReference type="EMBL" id="MDN2483860.1"/>
    </source>
</evidence>
<dbReference type="RefSeq" id="WP_289964019.1">
    <property type="nucleotide sequence ID" value="NZ_JAUEOZ010000003.1"/>
</dbReference>
<comment type="caution">
    <text evidence="2">The sequence shown here is derived from an EMBL/GenBank/DDBJ whole genome shotgun (WGS) entry which is preliminary data.</text>
</comment>
<organism evidence="2 3">
    <name type="scientific">Vibrio agarivorans</name>
    <dbReference type="NCBI Taxonomy" id="153622"/>
    <lineage>
        <taxon>Bacteria</taxon>
        <taxon>Pseudomonadati</taxon>
        <taxon>Pseudomonadota</taxon>
        <taxon>Gammaproteobacteria</taxon>
        <taxon>Vibrionales</taxon>
        <taxon>Vibrionaceae</taxon>
        <taxon>Vibrio</taxon>
    </lineage>
</organism>
<dbReference type="InterPro" id="IPR004919">
    <property type="entry name" value="GmrSD_N"/>
</dbReference>